<dbReference type="Proteomes" id="UP000595618">
    <property type="component" value="Chromosome"/>
</dbReference>
<reference evidence="2 3" key="1">
    <citation type="submission" date="2020-07" db="EMBL/GenBank/DDBJ databases">
        <title>Huge and variable diversity of episymbiotic CPR bacteria and DPANN archaea in groundwater ecosystems.</title>
        <authorList>
            <person name="He C.Y."/>
            <person name="Keren R."/>
            <person name="Whittaker M."/>
            <person name="Farag I.F."/>
            <person name="Doudna J."/>
            <person name="Cate J.H.D."/>
            <person name="Banfield J.F."/>
        </authorList>
    </citation>
    <scope>NUCLEOTIDE SEQUENCE [LARGE SCALE GENOMIC DNA]</scope>
    <source>
        <strain evidence="2">NC_groundwater_541_Ag_S-0.1um_46_50</strain>
    </source>
</reference>
<organism evidence="2 3">
    <name type="scientific">Candidatus Sungiibacteriota bacterium</name>
    <dbReference type="NCBI Taxonomy" id="2750080"/>
    <lineage>
        <taxon>Bacteria</taxon>
        <taxon>Candidatus Sungiibacteriota</taxon>
    </lineage>
</organism>
<feature type="compositionally biased region" description="Basic and acidic residues" evidence="1">
    <location>
        <begin position="40"/>
        <end position="50"/>
    </location>
</feature>
<evidence type="ECO:0000313" key="3">
    <source>
        <dbReference type="Proteomes" id="UP000595618"/>
    </source>
</evidence>
<feature type="region of interest" description="Disordered" evidence="1">
    <location>
        <begin position="29"/>
        <end position="50"/>
    </location>
</feature>
<protein>
    <submittedName>
        <fullName evidence="2">Uncharacterized protein</fullName>
    </submittedName>
</protein>
<dbReference type="EMBL" id="CP066690">
    <property type="protein sequence ID" value="QQG45173.1"/>
    <property type="molecule type" value="Genomic_DNA"/>
</dbReference>
<name>A0A7T5RJ86_9BACT</name>
<sequence>MEKFTERDSYKKAAEKFERLGLLGVTAEDHREIKSTPPEELEKNPGKTRAELMSDEEITQWLKKQRDLIEEFSQEKYKDNSFAQSYLPDLRKKLELSIRYLKEIGRLPRNFEEERPS</sequence>
<gene>
    <name evidence="2" type="ORF">HYW89_04210</name>
</gene>
<evidence type="ECO:0000313" key="2">
    <source>
        <dbReference type="EMBL" id="QQG45173.1"/>
    </source>
</evidence>
<proteinExistence type="predicted"/>
<accession>A0A7T5RJ86</accession>
<dbReference type="AlphaFoldDB" id="A0A7T5RJ86"/>
<evidence type="ECO:0000256" key="1">
    <source>
        <dbReference type="SAM" id="MobiDB-lite"/>
    </source>
</evidence>